<feature type="non-terminal residue" evidence="2">
    <location>
        <position position="1"/>
    </location>
</feature>
<keyword evidence="3" id="KW-1185">Reference proteome</keyword>
<organism evidence="2 3">
    <name type="scientific">Racocetra fulgida</name>
    <dbReference type="NCBI Taxonomy" id="60492"/>
    <lineage>
        <taxon>Eukaryota</taxon>
        <taxon>Fungi</taxon>
        <taxon>Fungi incertae sedis</taxon>
        <taxon>Mucoromycota</taxon>
        <taxon>Glomeromycotina</taxon>
        <taxon>Glomeromycetes</taxon>
        <taxon>Diversisporales</taxon>
        <taxon>Gigasporaceae</taxon>
        <taxon>Racocetra</taxon>
    </lineage>
</organism>
<dbReference type="EMBL" id="CAJVPZ010008819">
    <property type="protein sequence ID" value="CAG8602228.1"/>
    <property type="molecule type" value="Genomic_DNA"/>
</dbReference>
<gene>
    <name evidence="2" type="ORF">RFULGI_LOCUS6648</name>
</gene>
<accession>A0A9N9CHW2</accession>
<comment type="caution">
    <text evidence="2">The sequence shown here is derived from an EMBL/GenBank/DDBJ whole genome shotgun (WGS) entry which is preliminary data.</text>
</comment>
<dbReference type="Proteomes" id="UP000789396">
    <property type="component" value="Unassembled WGS sequence"/>
</dbReference>
<dbReference type="AlphaFoldDB" id="A0A9N9CHW2"/>
<name>A0A9N9CHW2_9GLOM</name>
<protein>
    <submittedName>
        <fullName evidence="2">9505_t:CDS:1</fullName>
    </submittedName>
</protein>
<sequence>MESDENIFDNITNSEFENNLSSLSSEKLPNSSENEPQSKKIKTNFDSSENNQKDSYVWLYLQVRNQKTTCKIIIPSKGKEVEYGATYKYDSGTELFEEPIYDENITSDNENSSSIENNFDSSLSVDSIIKTIEN</sequence>
<evidence type="ECO:0000313" key="2">
    <source>
        <dbReference type="EMBL" id="CAG8602228.1"/>
    </source>
</evidence>
<evidence type="ECO:0000256" key="1">
    <source>
        <dbReference type="SAM" id="MobiDB-lite"/>
    </source>
</evidence>
<reference evidence="2" key="1">
    <citation type="submission" date="2021-06" db="EMBL/GenBank/DDBJ databases">
        <authorList>
            <person name="Kallberg Y."/>
            <person name="Tangrot J."/>
            <person name="Rosling A."/>
        </authorList>
    </citation>
    <scope>NUCLEOTIDE SEQUENCE</scope>
    <source>
        <strain evidence="2">IN212</strain>
    </source>
</reference>
<feature type="region of interest" description="Disordered" evidence="1">
    <location>
        <begin position="19"/>
        <end position="49"/>
    </location>
</feature>
<feature type="compositionally biased region" description="Low complexity" evidence="1">
    <location>
        <begin position="19"/>
        <end position="35"/>
    </location>
</feature>
<evidence type="ECO:0000313" key="3">
    <source>
        <dbReference type="Proteomes" id="UP000789396"/>
    </source>
</evidence>
<proteinExistence type="predicted"/>